<proteinExistence type="predicted"/>
<dbReference type="InterPro" id="IPR018729">
    <property type="entry name" value="DUF2269_transmembrane"/>
</dbReference>
<feature type="transmembrane region" description="Helical" evidence="1">
    <location>
        <begin position="53"/>
        <end position="75"/>
    </location>
</feature>
<keyword evidence="1" id="KW-0472">Membrane</keyword>
<keyword evidence="1" id="KW-1133">Transmembrane helix</keyword>
<protein>
    <recommendedName>
        <fullName evidence="4">Copper resistance protein D domain-containing protein</fullName>
    </recommendedName>
</protein>
<keyword evidence="3" id="KW-1185">Reference proteome</keyword>
<evidence type="ECO:0000313" key="3">
    <source>
        <dbReference type="Proteomes" id="UP000050509"/>
    </source>
</evidence>
<keyword evidence="1" id="KW-0812">Transmembrane</keyword>
<organism evidence="2 3">
    <name type="scientific">Kouleothrix aurantiaca</name>
    <dbReference type="NCBI Taxonomy" id="186479"/>
    <lineage>
        <taxon>Bacteria</taxon>
        <taxon>Bacillati</taxon>
        <taxon>Chloroflexota</taxon>
        <taxon>Chloroflexia</taxon>
        <taxon>Chloroflexales</taxon>
        <taxon>Roseiflexineae</taxon>
        <taxon>Roseiflexaceae</taxon>
        <taxon>Kouleothrix</taxon>
    </lineage>
</organism>
<evidence type="ECO:0000256" key="1">
    <source>
        <dbReference type="SAM" id="Phobius"/>
    </source>
</evidence>
<evidence type="ECO:0000313" key="2">
    <source>
        <dbReference type="EMBL" id="KPV53963.1"/>
    </source>
</evidence>
<feature type="transmembrane region" description="Helical" evidence="1">
    <location>
        <begin position="81"/>
        <end position="100"/>
    </location>
</feature>
<gene>
    <name evidence="2" type="ORF">SE17_06570</name>
</gene>
<feature type="transmembrane region" description="Helical" evidence="1">
    <location>
        <begin position="6"/>
        <end position="27"/>
    </location>
</feature>
<dbReference type="AlphaFoldDB" id="A0A0P9DV33"/>
<evidence type="ECO:0008006" key="4">
    <source>
        <dbReference type="Google" id="ProtNLM"/>
    </source>
</evidence>
<dbReference type="Pfam" id="PF10027">
    <property type="entry name" value="DUF2269"/>
    <property type="match status" value="1"/>
</dbReference>
<dbReference type="EMBL" id="LJCR01000141">
    <property type="protein sequence ID" value="KPV53963.1"/>
    <property type="molecule type" value="Genomic_DNA"/>
</dbReference>
<feature type="transmembrane region" description="Helical" evidence="1">
    <location>
        <begin position="126"/>
        <end position="145"/>
    </location>
</feature>
<sequence>MVFGALKFIHVVSVIVWVGGIITMTLLNMRLARVREAGAQAALAQFGGFMGRAVFLPAAGLTFLAGLATGLSAGFQLNSLWIIWGFAVIVLSMLLTNGVMRPIGARIGALASSGQQAQVPALQSRLLWLSVLNIVLLLSAVWVMIAKPALG</sequence>
<comment type="caution">
    <text evidence="2">The sequence shown here is derived from an EMBL/GenBank/DDBJ whole genome shotgun (WGS) entry which is preliminary data.</text>
</comment>
<reference evidence="2 3" key="1">
    <citation type="submission" date="2015-09" db="EMBL/GenBank/DDBJ databases">
        <title>Draft genome sequence of Kouleothrix aurantiaca JCM 19913.</title>
        <authorList>
            <person name="Hemp J."/>
        </authorList>
    </citation>
    <scope>NUCLEOTIDE SEQUENCE [LARGE SCALE GENOMIC DNA]</scope>
    <source>
        <strain evidence="2 3">COM-B</strain>
    </source>
</reference>
<accession>A0A0P9DV33</accession>
<name>A0A0P9DV33_9CHLR</name>
<dbReference type="Proteomes" id="UP000050509">
    <property type="component" value="Unassembled WGS sequence"/>
</dbReference>